<dbReference type="Proteomes" id="UP000887580">
    <property type="component" value="Unplaced"/>
</dbReference>
<dbReference type="WBParaSite" id="PS1159_v2.g24380.t1">
    <property type="protein sequence ID" value="PS1159_v2.g24380.t1"/>
    <property type="gene ID" value="PS1159_v2.g24380"/>
</dbReference>
<proteinExistence type="predicted"/>
<evidence type="ECO:0000313" key="2">
    <source>
        <dbReference type="WBParaSite" id="PS1159_v2.g24380.t1"/>
    </source>
</evidence>
<accession>A0AC35G5T8</accession>
<evidence type="ECO:0000313" key="1">
    <source>
        <dbReference type="Proteomes" id="UP000887580"/>
    </source>
</evidence>
<name>A0AC35G5T8_9BILA</name>
<organism evidence="1 2">
    <name type="scientific">Panagrolaimus sp. PS1159</name>
    <dbReference type="NCBI Taxonomy" id="55785"/>
    <lineage>
        <taxon>Eukaryota</taxon>
        <taxon>Metazoa</taxon>
        <taxon>Ecdysozoa</taxon>
        <taxon>Nematoda</taxon>
        <taxon>Chromadorea</taxon>
        <taxon>Rhabditida</taxon>
        <taxon>Tylenchina</taxon>
        <taxon>Panagrolaimomorpha</taxon>
        <taxon>Panagrolaimoidea</taxon>
        <taxon>Panagrolaimidae</taxon>
        <taxon>Panagrolaimus</taxon>
    </lineage>
</organism>
<protein>
    <submittedName>
        <fullName evidence="2">Uncharacterized protein</fullName>
    </submittedName>
</protein>
<reference evidence="2" key="1">
    <citation type="submission" date="2022-11" db="UniProtKB">
        <authorList>
            <consortium name="WormBaseParasite"/>
        </authorList>
    </citation>
    <scope>IDENTIFICATION</scope>
</reference>
<sequence>MIIYQQTKPFEYGGFDPKINLTYPNGKLRQIFMDYKEDAMTFLPKSTAKRVEEMEALYWKIKNAENDQELWMECLKEAKNFQFVKRNVEHRLSFNLCNKKLWKLYINYLKTVEPQEMLQAYSKYCRFFLDDDEMLDEYKHAVAEHGPVLVKWKNRYNFETKDPIEEYPVNIDRGDEDPFPEYSAYIIEFGTFISQPQSWSMPSPLIRYIRCNANSYILKKLHQSCKYFFAIQPQIICYQFTFDNISPDCSSTSLAVKDSIFISANSFLPVYRKNLHIATTLKVIHRNPMMLSNLIRKCIYKCKAEFITIYEQKLTENELKFLIGHGNVEKLKLHNTLIKNEDDEEMPLLEMLKLLPKIRYFDVNCLFKSKTAPILSELEFQNKFIKFVTVSLNYIFDPVDFHQFLKTNAAPFSCFRFEFGHECSAERVKELKQNAKRAFENQKRLMENL</sequence>